<feature type="signal peptide" evidence="2">
    <location>
        <begin position="1"/>
        <end position="23"/>
    </location>
</feature>
<dbReference type="InterPro" id="IPR006059">
    <property type="entry name" value="SBP"/>
</dbReference>
<gene>
    <name evidence="3" type="ORF">L1F29_27650</name>
</gene>
<evidence type="ECO:0000313" key="3">
    <source>
        <dbReference type="EMBL" id="UVI29167.1"/>
    </source>
</evidence>
<dbReference type="RefSeq" id="WP_258385256.1">
    <property type="nucleotide sequence ID" value="NZ_CP091430.1"/>
</dbReference>
<keyword evidence="4" id="KW-1185">Reference proteome</keyword>
<dbReference type="PANTHER" id="PTHR43649:SF12">
    <property type="entry name" value="DIACETYLCHITOBIOSE BINDING PROTEIN DASA"/>
    <property type="match status" value="1"/>
</dbReference>
<dbReference type="SUPFAM" id="SSF53850">
    <property type="entry name" value="Periplasmic binding protein-like II"/>
    <property type="match status" value="1"/>
</dbReference>
<feature type="region of interest" description="Disordered" evidence="1">
    <location>
        <begin position="26"/>
        <end position="50"/>
    </location>
</feature>
<dbReference type="Pfam" id="PF13416">
    <property type="entry name" value="SBP_bac_8"/>
    <property type="match status" value="1"/>
</dbReference>
<accession>A0ABY5S5I6</accession>
<name>A0ABY5S5I6_9BACL</name>
<dbReference type="EMBL" id="CP091430">
    <property type="protein sequence ID" value="UVI29167.1"/>
    <property type="molecule type" value="Genomic_DNA"/>
</dbReference>
<feature type="chain" id="PRO_5046840323" evidence="2">
    <location>
        <begin position="24"/>
        <end position="458"/>
    </location>
</feature>
<reference evidence="3" key="1">
    <citation type="submission" date="2022-01" db="EMBL/GenBank/DDBJ databases">
        <title>Paenibacillus spongiae sp. nov., isolated from marine sponge.</title>
        <authorList>
            <person name="Li Z."/>
            <person name="Zhang M."/>
        </authorList>
    </citation>
    <scope>NUCLEOTIDE SEQUENCE</scope>
    <source>
        <strain evidence="3">PHS-Z3</strain>
    </source>
</reference>
<protein>
    <submittedName>
        <fullName evidence="3">ABC transporter substrate-binding protein</fullName>
    </submittedName>
</protein>
<evidence type="ECO:0000313" key="4">
    <source>
        <dbReference type="Proteomes" id="UP001057877"/>
    </source>
</evidence>
<dbReference type="PROSITE" id="PS51257">
    <property type="entry name" value="PROKAR_LIPOPROTEIN"/>
    <property type="match status" value="1"/>
</dbReference>
<evidence type="ECO:0000256" key="2">
    <source>
        <dbReference type="SAM" id="SignalP"/>
    </source>
</evidence>
<keyword evidence="2" id="KW-0732">Signal</keyword>
<dbReference type="Gene3D" id="3.40.190.10">
    <property type="entry name" value="Periplasmic binding protein-like II"/>
    <property type="match status" value="1"/>
</dbReference>
<sequence length="458" mass="50710">MKRSFRTLMLLSLALMLVLTACSSGGNGKNEGGNKPDKENTGASDGKGASKDKVTIKIPHYKSGSNVGAKFFLPQVERFNKKYEGQYELIIEEIPQDDYNAKIKLLAQQKKLPALIEGGEKTFLEDVVIKDELFYDLKPWLDSKPEVKKLMIEDNVAYNTKGDKIFSMPLITMRPIGLYYNKEVFEKAGVTKPISQMTFAEFNEALEQIKSSGVAPLTLMTSENAWTSMLLATAFMANEPGGADVLKSTEYTYDYTAPAWINTFTQLQKWFQNYTTDNAIGAAYADAANNFLNERTAIIANGPWMVGDFSDTTKSAEGLEKKIGASIYPGGIAIATLNEYSWWIPKGLSEGETQAALAFLEFMAQPEEQEAYMVAEGGTAPNLQTSAEFESKLNPILAELNSSTKNDLKNTVQAMSSIFPNQIADPEFGKFLPTLINGDMTPEQFAQELTRKAKQFQK</sequence>
<organism evidence="3 4">
    <name type="scientific">Paenibacillus spongiae</name>
    <dbReference type="NCBI Taxonomy" id="2909671"/>
    <lineage>
        <taxon>Bacteria</taxon>
        <taxon>Bacillati</taxon>
        <taxon>Bacillota</taxon>
        <taxon>Bacilli</taxon>
        <taxon>Bacillales</taxon>
        <taxon>Paenibacillaceae</taxon>
        <taxon>Paenibacillus</taxon>
    </lineage>
</organism>
<dbReference type="InterPro" id="IPR050490">
    <property type="entry name" value="Bact_solute-bd_prot1"/>
</dbReference>
<proteinExistence type="predicted"/>
<dbReference type="Proteomes" id="UP001057877">
    <property type="component" value="Chromosome"/>
</dbReference>
<evidence type="ECO:0000256" key="1">
    <source>
        <dbReference type="SAM" id="MobiDB-lite"/>
    </source>
</evidence>
<dbReference type="PANTHER" id="PTHR43649">
    <property type="entry name" value="ARABINOSE-BINDING PROTEIN-RELATED"/>
    <property type="match status" value="1"/>
</dbReference>